<gene>
    <name evidence="2" type="ORF">FB567DRAFT_145138</name>
</gene>
<dbReference type="Proteomes" id="UP000813461">
    <property type="component" value="Unassembled WGS sequence"/>
</dbReference>
<proteinExistence type="predicted"/>
<evidence type="ECO:0000256" key="1">
    <source>
        <dbReference type="SAM" id="MobiDB-lite"/>
    </source>
</evidence>
<evidence type="ECO:0000313" key="2">
    <source>
        <dbReference type="EMBL" id="KAH7077206.1"/>
    </source>
</evidence>
<feature type="region of interest" description="Disordered" evidence="1">
    <location>
        <begin position="60"/>
        <end position="96"/>
    </location>
</feature>
<feature type="compositionally biased region" description="Low complexity" evidence="1">
    <location>
        <begin position="71"/>
        <end position="95"/>
    </location>
</feature>
<sequence length="294" mass="33391">MEVSSVGCAPSVLIKTHCQRCSLRTLLHPTQTTSLRISLRKYYSTLHLFARHGAIMASESHSQALTRTRNRSPSPSPSQIRPPAQSASRSPSQISSEERAFLEDHSALLVARSYEQACEVCEIQTFHVTDSNCIVMGAIDDEFNELSYTNKHFEDSMPILADNDQRLAVVRISRFFVDDRDLIYYVQGKNLIPKLMEGVFGRQCFTGPMFGCPVKTIELTSALSEVMSFADNACKVFRMTSHMEGVKWRYFFETGRVLWSRLKIDTHKLRAFRDDYEDEVKNLRTSTKGVPGDD</sequence>
<dbReference type="OrthoDB" id="3790566at2759"/>
<comment type="caution">
    <text evidence="2">The sequence shown here is derived from an EMBL/GenBank/DDBJ whole genome shotgun (WGS) entry which is preliminary data.</text>
</comment>
<dbReference type="EMBL" id="JAGMVJ010000018">
    <property type="protein sequence ID" value="KAH7077206.1"/>
    <property type="molecule type" value="Genomic_DNA"/>
</dbReference>
<organism evidence="2 3">
    <name type="scientific">Paraphoma chrysanthemicola</name>
    <dbReference type="NCBI Taxonomy" id="798071"/>
    <lineage>
        <taxon>Eukaryota</taxon>
        <taxon>Fungi</taxon>
        <taxon>Dikarya</taxon>
        <taxon>Ascomycota</taxon>
        <taxon>Pezizomycotina</taxon>
        <taxon>Dothideomycetes</taxon>
        <taxon>Pleosporomycetidae</taxon>
        <taxon>Pleosporales</taxon>
        <taxon>Pleosporineae</taxon>
        <taxon>Phaeosphaeriaceae</taxon>
        <taxon>Paraphoma</taxon>
    </lineage>
</organism>
<dbReference type="AlphaFoldDB" id="A0A8K0QWS6"/>
<name>A0A8K0QWS6_9PLEO</name>
<evidence type="ECO:0000313" key="3">
    <source>
        <dbReference type="Proteomes" id="UP000813461"/>
    </source>
</evidence>
<accession>A0A8K0QWS6</accession>
<reference evidence="2" key="1">
    <citation type="journal article" date="2021" name="Nat. Commun.">
        <title>Genetic determinants of endophytism in the Arabidopsis root mycobiome.</title>
        <authorList>
            <person name="Mesny F."/>
            <person name="Miyauchi S."/>
            <person name="Thiergart T."/>
            <person name="Pickel B."/>
            <person name="Atanasova L."/>
            <person name="Karlsson M."/>
            <person name="Huettel B."/>
            <person name="Barry K.W."/>
            <person name="Haridas S."/>
            <person name="Chen C."/>
            <person name="Bauer D."/>
            <person name="Andreopoulos W."/>
            <person name="Pangilinan J."/>
            <person name="LaButti K."/>
            <person name="Riley R."/>
            <person name="Lipzen A."/>
            <person name="Clum A."/>
            <person name="Drula E."/>
            <person name="Henrissat B."/>
            <person name="Kohler A."/>
            <person name="Grigoriev I.V."/>
            <person name="Martin F.M."/>
            <person name="Hacquard S."/>
        </authorList>
    </citation>
    <scope>NUCLEOTIDE SEQUENCE</scope>
    <source>
        <strain evidence="2">MPI-SDFR-AT-0120</strain>
    </source>
</reference>
<protein>
    <submittedName>
        <fullName evidence="2">Uncharacterized protein</fullName>
    </submittedName>
</protein>
<keyword evidence="3" id="KW-1185">Reference proteome</keyword>